<dbReference type="AlphaFoldDB" id="A0A919BXZ6"/>
<accession>A0A919BXZ6</accession>
<keyword evidence="2" id="KW-1185">Reference proteome</keyword>
<dbReference type="Proteomes" id="UP000632849">
    <property type="component" value="Unassembled WGS sequence"/>
</dbReference>
<organism evidence="1 2">
    <name type="scientific">Streptomyces filamentosus</name>
    <name type="common">Streptomyces roseosporus</name>
    <dbReference type="NCBI Taxonomy" id="67294"/>
    <lineage>
        <taxon>Bacteria</taxon>
        <taxon>Bacillati</taxon>
        <taxon>Actinomycetota</taxon>
        <taxon>Actinomycetes</taxon>
        <taxon>Kitasatosporales</taxon>
        <taxon>Streptomycetaceae</taxon>
        <taxon>Streptomyces</taxon>
    </lineage>
</organism>
<reference evidence="1" key="2">
    <citation type="submission" date="2020-09" db="EMBL/GenBank/DDBJ databases">
        <authorList>
            <person name="Sun Q."/>
            <person name="Ohkuma M."/>
        </authorList>
    </citation>
    <scope>NUCLEOTIDE SEQUENCE</scope>
    <source>
        <strain evidence="1">JCM 4122</strain>
    </source>
</reference>
<proteinExistence type="predicted"/>
<dbReference type="EMBL" id="BNBE01000004">
    <property type="protein sequence ID" value="GHG24226.1"/>
    <property type="molecule type" value="Genomic_DNA"/>
</dbReference>
<sequence>MWEGCTPVLGTESEPSLREITGWEIPGIGEMDVESEGYRTSVLPSDGSLHVELAFSDAYVESEATPYRRIGPVLLALEDVRSLGVETVGAPTGTLWKRVLQGDPRDELLRMAWDENEDVLYVRDGGTVLSCRGGTWHWQVGFRPPA</sequence>
<gene>
    <name evidence="1" type="ORF">GCM10017667_69810</name>
</gene>
<dbReference type="RefSeq" id="WP_190044349.1">
    <property type="nucleotide sequence ID" value="NZ_BNBE01000004.1"/>
</dbReference>
<protein>
    <submittedName>
        <fullName evidence="1">Uncharacterized protein</fullName>
    </submittedName>
</protein>
<name>A0A919BXZ6_STRFL</name>
<reference evidence="1" key="1">
    <citation type="journal article" date="2014" name="Int. J. Syst. Evol. Microbiol.">
        <title>Complete genome sequence of Corynebacterium casei LMG S-19264T (=DSM 44701T), isolated from a smear-ripened cheese.</title>
        <authorList>
            <consortium name="US DOE Joint Genome Institute (JGI-PGF)"/>
            <person name="Walter F."/>
            <person name="Albersmeier A."/>
            <person name="Kalinowski J."/>
            <person name="Ruckert C."/>
        </authorList>
    </citation>
    <scope>NUCLEOTIDE SEQUENCE</scope>
    <source>
        <strain evidence="1">JCM 4122</strain>
    </source>
</reference>
<comment type="caution">
    <text evidence="1">The sequence shown here is derived from an EMBL/GenBank/DDBJ whole genome shotgun (WGS) entry which is preliminary data.</text>
</comment>
<evidence type="ECO:0000313" key="1">
    <source>
        <dbReference type="EMBL" id="GHG24226.1"/>
    </source>
</evidence>
<evidence type="ECO:0000313" key="2">
    <source>
        <dbReference type="Proteomes" id="UP000632849"/>
    </source>
</evidence>